<dbReference type="Gene3D" id="3.30.1540.10">
    <property type="entry name" value="formyl-coa transferase, domain 3"/>
    <property type="match status" value="2"/>
</dbReference>
<protein>
    <submittedName>
        <fullName evidence="4">Acyl-CoA transferase/dehydratase</fullName>
    </submittedName>
</protein>
<dbReference type="PANTHER" id="PTHR48228:SF6">
    <property type="entry name" value="L-CARNITINE COA-TRANSFERASE"/>
    <property type="match status" value="1"/>
</dbReference>
<dbReference type="AlphaFoldDB" id="A0A1Y5PK72"/>
<dbReference type="SUPFAM" id="SSF89796">
    <property type="entry name" value="CoA-transferase family III (CaiB/BaiF)"/>
    <property type="match status" value="2"/>
</dbReference>
<proteinExistence type="inferred from homology"/>
<evidence type="ECO:0000256" key="3">
    <source>
        <dbReference type="SAM" id="MobiDB-lite"/>
    </source>
</evidence>
<feature type="region of interest" description="Disordered" evidence="3">
    <location>
        <begin position="213"/>
        <end position="233"/>
    </location>
</feature>
<dbReference type="InterPro" id="IPR003673">
    <property type="entry name" value="CoA-Trfase_fam_III"/>
</dbReference>
<accession>A0A1Y5PK72</accession>
<organism evidence="4">
    <name type="scientific">uncultured Mycobacterium sp</name>
    <dbReference type="NCBI Taxonomy" id="171292"/>
    <lineage>
        <taxon>Bacteria</taxon>
        <taxon>Bacillati</taxon>
        <taxon>Actinomycetota</taxon>
        <taxon>Actinomycetes</taxon>
        <taxon>Mycobacteriales</taxon>
        <taxon>Mycobacteriaceae</taxon>
        <taxon>Mycobacterium</taxon>
        <taxon>environmental samples</taxon>
    </lineage>
</organism>
<dbReference type="InterPro" id="IPR050509">
    <property type="entry name" value="CoA-transferase_III"/>
</dbReference>
<dbReference type="GO" id="GO:0016740">
    <property type="term" value="F:transferase activity"/>
    <property type="evidence" value="ECO:0007669"/>
    <property type="project" value="UniProtKB-KW"/>
</dbReference>
<gene>
    <name evidence="4" type="ORF">MHPYR_70013</name>
</gene>
<sequence>MPTTLPLSGFRVIDLTDGVAGVTGRFLADMGADVILVEPPDGVASRRQQPVHQGHSLRFATTHFNKRGIVLDLTTAAAREDLLRLAQGADLVLESLPAGRLAELGVGYQQLRARNPALVVASITEFGQTGPYRDWTGSGQVLTAMSSALTRSGAPDREPLMPPGELATQTAAIHAGFAALLALYQAQRTGQGDYVDCSLFDLAVQDLDPGFGMGGSASMGQPQKDSPPGRPDRRMLYPIVPCADGHVRMFIASGKQWRALFGWMGEPAEVADPSYEQIFTRFMNWEKIRTGVVELFAGQNRDDIVRRATELGIAVAALQTPQEILASEHVRQRNSFARVEVAPGVIGDMANGYVEFGHQRAGFRCRAPRLGEHTDDVLCEPLRTRQTVPGDGSARPLEGIRVLDLGVIVVGGETGRSLADQGADVIKVESRDFIDGVRQFDGDNCSYTSAIGLRGKRSLGLNLRSDTGTEIFRQLVAKSDVVLSNFKPGTLESLGLGYENLRAINPEIIVIESSALGSTGPWSRQMGYGPLVRGTVGLTDLWRHPDSSEAFGDDMTVYPDHAASRIGITAVLAALISRQRGRGGCKISLAQMETIFSQLATDYLRESLQPGSMIARGNSDEFDAPSGVYACSGEDAYCVIDVRNDDQWARLAEAMGRPDLAANPAYLTASGRVTHRDQLDAAVSAWTSTLSHHEVQDRLQSVGVPAGAAAHVRDLLVNPQLEFRRQLGALQQPGFPEPLEVELGPALFENIPEPELRPAPLMAADTRAICRELLAMTDSRIDELVAAGVLEVRSE</sequence>
<evidence type="ECO:0000256" key="1">
    <source>
        <dbReference type="ARBA" id="ARBA00008383"/>
    </source>
</evidence>
<dbReference type="PANTHER" id="PTHR48228">
    <property type="entry name" value="SUCCINYL-COA--D-CITRAMALATE COA-TRANSFERASE"/>
    <property type="match status" value="1"/>
</dbReference>
<dbReference type="InterPro" id="IPR044855">
    <property type="entry name" value="CoA-Trfase_III_dom3_sf"/>
</dbReference>
<evidence type="ECO:0000313" key="4">
    <source>
        <dbReference type="EMBL" id="SBS79092.1"/>
    </source>
</evidence>
<keyword evidence="2 4" id="KW-0808">Transferase</keyword>
<reference evidence="4" key="1">
    <citation type="submission" date="2016-03" db="EMBL/GenBank/DDBJ databases">
        <authorList>
            <person name="Ploux O."/>
        </authorList>
    </citation>
    <scope>NUCLEOTIDE SEQUENCE</scope>
    <source>
        <strain evidence="4">UC10</strain>
    </source>
</reference>
<dbReference type="InterPro" id="IPR023606">
    <property type="entry name" value="CoA-Trfase_III_dom_1_sf"/>
</dbReference>
<dbReference type="EMBL" id="FLQS01000067">
    <property type="protein sequence ID" value="SBS79092.1"/>
    <property type="molecule type" value="Genomic_DNA"/>
</dbReference>
<evidence type="ECO:0000256" key="2">
    <source>
        <dbReference type="ARBA" id="ARBA00022679"/>
    </source>
</evidence>
<dbReference type="Pfam" id="PF02515">
    <property type="entry name" value="CoA_transf_3"/>
    <property type="match status" value="2"/>
</dbReference>
<name>A0A1Y5PK72_9MYCO</name>
<comment type="similarity">
    <text evidence="1">Belongs to the CoA-transferase III family.</text>
</comment>
<dbReference type="Gene3D" id="3.40.50.10540">
    <property type="entry name" value="Crotonobetainyl-coa:carnitine coa-transferase, domain 1"/>
    <property type="match status" value="2"/>
</dbReference>